<proteinExistence type="predicted"/>
<dbReference type="PRINTS" id="PR00313">
    <property type="entry name" value="CABNDNGRPT"/>
</dbReference>
<accession>G4CN24</accession>
<evidence type="ECO:0000313" key="9">
    <source>
        <dbReference type="EMBL" id="EGZ50776.1"/>
    </source>
</evidence>
<comment type="caution">
    <text evidence="9">The sequence shown here is derived from an EMBL/GenBank/DDBJ whole genome shotgun (WGS) entry which is preliminary data.</text>
</comment>
<name>G4CN24_9NEIS</name>
<keyword evidence="4" id="KW-0800">Toxin</keyword>
<dbReference type="GO" id="GO:0005509">
    <property type="term" value="F:calcium ion binding"/>
    <property type="evidence" value="ECO:0007669"/>
    <property type="project" value="InterPro"/>
</dbReference>
<sequence>MSINNISNYVLLAETAYVDFSKVDFSKEKQIEIAIANKDKKDKMQTEGSLINFAGLIKNNYTPVAHWKDSNSLFDGESGFSGTLFQAKDTGGFVLALKGTLGLKDLVVTDGTDIVLDGLAHHQIVDMYNFWQQINTPEGQSYQAAAIKTVAIDPLGAISLLDGTTAEGYFSNNKIVQQIYFTDSTEVYQDGRQFGLGIDVDTVTVTGHSLGGHLSAAFSRLFPEATEHAYMINGAGFGGSGNIVSSPELTRPTFNIQSVFHKLGGADQFDANKITNVIGDKNIDFVAQDWFIALNQPGQAHELFIEQPKVSSDTFGHGSGQMSDSMAVADLFIRLDAGLQQKPLKELLFFIDTVFEASAVDNANTLEHIVEKLYHLLNPEGSLEIKAEDRDALYGGILKVQELINNLGVQGSYTFESIPQDIGKLASIEGPDAVAYRYALLNLNPFVVKGLDYSAHNSNGSLDLQSPNNPNGMSEVFIEKRSELMQVYLKVASDKLPNALYTSDVEYTDKGEMFVLSAYEYRNNHPVRSTNPAVVAFALNGEKDLAGGMKEDYLFTGTGNQTLDGKDGNDYMEGGMGFDTYMIQGSDTVYDSDNNGKIVFASSNVQAASFMNRPEDSPNYWYSVDEAGKRDGKMFAVKAGADLNVFHGQDKVTVKGFFDHAKKNGNALEALGMSLAVEDGAQEVKGESVIYGAGEADKYNVFYAGSGHTVNITGGHKDDIVFATATKGLILNAAGGNDRIFGSYAADMIDGGDGNDWINGSAYVPPTKLNAEMEADKDLIIGGSGNDIIWGAGGDDIIYAGARGEHLFESSSNLRGDWIAGGAGNDRVYGSRERDFLQGGSGSDTVQGGAGDDVILGDGEIRLDSRMLSIFSEPVYAPVYTPTPPIHPLVPWNGGTVSPSYSYGNALTVEHTLNSGNWQKLPLNSASKTHPDSNQWDFSINTAQRDYHINNKLALASDAHRVGQRNADDEKEGAFNDFLYGGSGDDLIVGQDGDDLLHGGDGNDILWGDDNRNPDISGNDILVGGAGNNTLIGGKGFDTYIFDSRDLQAREANNRIIDSDGLGRIIIDGQYIETVNWQAEAAGRWSAKEQGWILHEENGSLHLSGNGFQTGITLENYHSGMFGLNLPAWAEQPTVENPEPQPVPDDSRQQEEPVPDTNRTEPPKGRYETPERTWSGNEDGDTLTGTDAREDLNGYGGDDIIDGMGGNDVINGGEGNDIMKGGAGADTYVFSGNWGRDTIISENAEDHIYFKDVRFSEVRLEREGQDLMVFKLNSEDQIRIQDQFEPETWEVQAIVNWEFADGQIFKSSEINNYIAGFENDKPAAMNYAVDSTASSTLDSYREAAMAGV</sequence>
<dbReference type="PATRIC" id="fig|1030841.3.peg.476"/>
<dbReference type="Gene3D" id="3.40.50.1820">
    <property type="entry name" value="alpha/beta hydrolase"/>
    <property type="match status" value="1"/>
</dbReference>
<dbReference type="InterPro" id="IPR029058">
    <property type="entry name" value="AB_hydrolase_fold"/>
</dbReference>
<dbReference type="InterPro" id="IPR003995">
    <property type="entry name" value="RTX_toxin_determinant-A"/>
</dbReference>
<dbReference type="InterPro" id="IPR011049">
    <property type="entry name" value="Serralysin-like_metalloprot_C"/>
</dbReference>
<keyword evidence="3" id="KW-0964">Secreted</keyword>
<dbReference type="GO" id="GO:0090729">
    <property type="term" value="F:toxin activity"/>
    <property type="evidence" value="ECO:0007669"/>
    <property type="project" value="UniProtKB-KW"/>
</dbReference>
<evidence type="ECO:0000256" key="7">
    <source>
        <dbReference type="ARBA" id="ARBA00023136"/>
    </source>
</evidence>
<evidence type="ECO:0000256" key="5">
    <source>
        <dbReference type="ARBA" id="ARBA00022737"/>
    </source>
</evidence>
<dbReference type="Proteomes" id="UP000005336">
    <property type="component" value="Unassembled WGS sequence"/>
</dbReference>
<evidence type="ECO:0000256" key="4">
    <source>
        <dbReference type="ARBA" id="ARBA00022656"/>
    </source>
</evidence>
<feature type="region of interest" description="Disordered" evidence="8">
    <location>
        <begin position="1133"/>
        <end position="1199"/>
    </location>
</feature>
<organism evidence="9 10">
    <name type="scientific">Neisseria wadsworthii 9715</name>
    <dbReference type="NCBI Taxonomy" id="1030841"/>
    <lineage>
        <taxon>Bacteria</taxon>
        <taxon>Pseudomonadati</taxon>
        <taxon>Pseudomonadota</taxon>
        <taxon>Betaproteobacteria</taxon>
        <taxon>Neisseriales</taxon>
        <taxon>Neisseriaceae</taxon>
        <taxon>Neisseria</taxon>
    </lineage>
</organism>
<dbReference type="RefSeq" id="WP_009115629.1">
    <property type="nucleotide sequence ID" value="NZ_JH165159.1"/>
</dbReference>
<dbReference type="SUPFAM" id="SSF53474">
    <property type="entry name" value="alpha/beta-Hydrolases"/>
    <property type="match status" value="1"/>
</dbReference>
<dbReference type="PANTHER" id="PTHR38340">
    <property type="entry name" value="S-LAYER PROTEIN"/>
    <property type="match status" value="1"/>
</dbReference>
<keyword evidence="10" id="KW-1185">Reference proteome</keyword>
<dbReference type="PRINTS" id="PR01488">
    <property type="entry name" value="RTXTOXINA"/>
</dbReference>
<dbReference type="PROSITE" id="PS00330">
    <property type="entry name" value="HEMOLYSIN_CALCIUM"/>
    <property type="match status" value="2"/>
</dbReference>
<dbReference type="SUPFAM" id="SSF51120">
    <property type="entry name" value="beta-Roll"/>
    <property type="match status" value="4"/>
</dbReference>
<dbReference type="Pfam" id="PF00353">
    <property type="entry name" value="HemolysinCabind"/>
    <property type="match status" value="7"/>
</dbReference>
<keyword evidence="6" id="KW-0843">Virulence</keyword>
<dbReference type="InterPro" id="IPR001343">
    <property type="entry name" value="Hemolysn_Ca-bd"/>
</dbReference>
<keyword evidence="7" id="KW-0472">Membrane</keyword>
<gene>
    <name evidence="9" type="ORF">HMPREF9370_0483</name>
</gene>
<evidence type="ECO:0000313" key="10">
    <source>
        <dbReference type="Proteomes" id="UP000005336"/>
    </source>
</evidence>
<dbReference type="EMBL" id="AGAZ01000021">
    <property type="protein sequence ID" value="EGZ50776.1"/>
    <property type="molecule type" value="Genomic_DNA"/>
</dbReference>
<dbReference type="GO" id="GO:0005576">
    <property type="term" value="C:extracellular region"/>
    <property type="evidence" value="ECO:0007669"/>
    <property type="project" value="UniProtKB-SubCell"/>
</dbReference>
<dbReference type="Gene3D" id="2.150.10.10">
    <property type="entry name" value="Serralysin-like metalloprotease, C-terminal"/>
    <property type="match status" value="6"/>
</dbReference>
<dbReference type="STRING" id="1030841.HMPREF9370_0483"/>
<keyword evidence="5" id="KW-0677">Repeat</keyword>
<evidence type="ECO:0000256" key="2">
    <source>
        <dbReference type="ARBA" id="ARBA00004613"/>
    </source>
</evidence>
<protein>
    <submittedName>
        <fullName evidence="9">Uncharacterized protein</fullName>
    </submittedName>
</protein>
<evidence type="ECO:0000256" key="6">
    <source>
        <dbReference type="ARBA" id="ARBA00023026"/>
    </source>
</evidence>
<dbReference type="InterPro" id="IPR050557">
    <property type="entry name" value="RTX_toxin/Mannuronan_C5-epim"/>
</dbReference>
<dbReference type="PANTHER" id="PTHR38340:SF1">
    <property type="entry name" value="S-LAYER PROTEIN"/>
    <property type="match status" value="1"/>
</dbReference>
<dbReference type="GO" id="GO:0016020">
    <property type="term" value="C:membrane"/>
    <property type="evidence" value="ECO:0007669"/>
    <property type="project" value="UniProtKB-SubCell"/>
</dbReference>
<feature type="compositionally biased region" description="Basic and acidic residues" evidence="8">
    <location>
        <begin position="1158"/>
        <end position="1171"/>
    </location>
</feature>
<evidence type="ECO:0000256" key="3">
    <source>
        <dbReference type="ARBA" id="ARBA00022525"/>
    </source>
</evidence>
<evidence type="ECO:0000256" key="8">
    <source>
        <dbReference type="SAM" id="MobiDB-lite"/>
    </source>
</evidence>
<reference evidence="9 10" key="1">
    <citation type="submission" date="2011-06" db="EMBL/GenBank/DDBJ databases">
        <authorList>
            <person name="Muzny D."/>
            <person name="Qin X."/>
            <person name="Deng J."/>
            <person name="Jiang H."/>
            <person name="Liu Y."/>
            <person name="Qu J."/>
            <person name="Song X.-Z."/>
            <person name="Zhang L."/>
            <person name="Thornton R."/>
            <person name="Coyle M."/>
            <person name="Francisco L."/>
            <person name="Jackson L."/>
            <person name="Javaid M."/>
            <person name="Korchina V."/>
            <person name="Kovar C."/>
            <person name="Mata R."/>
            <person name="Mathew T."/>
            <person name="Ngo R."/>
            <person name="Nguyen L."/>
            <person name="Nguyen N."/>
            <person name="Okwuonu G."/>
            <person name="Ongeri F."/>
            <person name="Pham C."/>
            <person name="Simmons D."/>
            <person name="Wilczek-Boney K."/>
            <person name="Hale W."/>
            <person name="Jakkamsetti A."/>
            <person name="Pham P."/>
            <person name="Ruth R."/>
            <person name="San Lucas F."/>
            <person name="Warren J."/>
            <person name="Zhang J."/>
            <person name="Zhao Z."/>
            <person name="Zhou C."/>
            <person name="Zhu D."/>
            <person name="Lee S."/>
            <person name="Bess C."/>
            <person name="Blankenburg K."/>
            <person name="Forbes L."/>
            <person name="Fu Q."/>
            <person name="Gubbala S."/>
            <person name="Hirani K."/>
            <person name="Jayaseelan J.C."/>
            <person name="Lara F."/>
            <person name="Munidasa M."/>
            <person name="Palculict T."/>
            <person name="Patil S."/>
            <person name="Pu L.-L."/>
            <person name="Saada N."/>
            <person name="Tang L."/>
            <person name="Weissenberger G."/>
            <person name="Zhu Y."/>
            <person name="Hemphill L."/>
            <person name="Shang Y."/>
            <person name="Youmans B."/>
            <person name="Ayvaz T."/>
            <person name="Ross M."/>
            <person name="Santibanez J."/>
            <person name="Aqrawi P."/>
            <person name="Gross S."/>
            <person name="Joshi V."/>
            <person name="Fowler G."/>
            <person name="Nazareth L."/>
            <person name="Reid J."/>
            <person name="Worley K."/>
            <person name="Petrosino J."/>
            <person name="Highlander S."/>
            <person name="Gibbs R."/>
        </authorList>
    </citation>
    <scope>NUCLEOTIDE SEQUENCE [LARGE SCALE GENOMIC DNA]</scope>
    <source>
        <strain evidence="9 10">9715</strain>
    </source>
</reference>
<dbReference type="HOGENOM" id="CLU_257865_0_0_4"/>
<comment type="subcellular location">
    <subcellularLocation>
        <location evidence="1">Membrane</location>
    </subcellularLocation>
    <subcellularLocation>
        <location evidence="2">Secreted</location>
    </subcellularLocation>
</comment>
<evidence type="ECO:0000256" key="1">
    <source>
        <dbReference type="ARBA" id="ARBA00004370"/>
    </source>
</evidence>
<dbReference type="InterPro" id="IPR018511">
    <property type="entry name" value="Hemolysin-typ_Ca-bd_CS"/>
</dbReference>
<dbReference type="OrthoDB" id="8605339at2"/>